<dbReference type="PROSITE" id="PS00137">
    <property type="entry name" value="SUBTILASE_HIS"/>
    <property type="match status" value="1"/>
</dbReference>
<dbReference type="PROSITE" id="PS51892">
    <property type="entry name" value="SUBTILASE"/>
    <property type="match status" value="1"/>
</dbReference>
<dbReference type="InterPro" id="IPR034202">
    <property type="entry name" value="Subtilisin_Carlsberg-like"/>
</dbReference>
<dbReference type="Pfam" id="PF00395">
    <property type="entry name" value="SLH"/>
    <property type="match status" value="3"/>
</dbReference>
<evidence type="ECO:0000256" key="2">
    <source>
        <dbReference type="ARBA" id="ARBA00022670"/>
    </source>
</evidence>
<sequence length="558" mass="59809">MKKVMVTFILLVLLTSICFTPSLAATSDNDLEKVIISFEDGIDYQVLEDMGAEIHSELDAISSVIATIPSTTITKADTDISVKAISDEQIFKAAAQQPSWGYQQIKAPSALKAGYTGKGVKIAVIDSGINSKHPDLSVVGGASMIDNSSAFIDRNGHGTHVAGVIAALNNSIGVVGAAPDAEIYSVKVLSSNGAGTLEDVLDGIQWAIDHKMDIINLSLTTDAHKSELQAMLKKANDLGIIVVAAAGNNEIVDTQGNYVQTEDDVLYPARYKSVIAVGSTNTNNRLSGFSYTGPSVELVAPGEWIYSTFSKDALINPAEYQNSEGTSVSTPFVAAVFAQYKEAYPHLTNGQLRETVKRSTIDLGATGKDQLYGNGLVQSLQKQAALYPDLIANFWYSESIQFIFDQGIVAGFPDGTYRPSATITRADAITMIGRAQGWENNAARHYFHDVSTSSYAAGYINKAYELGYISGMPDGSFQPSAPIKRGDMAVILKKIFGLTSSGAHSFSDVNQTKYYAEAIQAAYENGIVLGYSSDIFRPEASITRAENAVMLSKSLKLQ</sequence>
<keyword evidence="8" id="KW-0732">Signal</keyword>
<keyword evidence="2 6" id="KW-0645">Protease</keyword>
<keyword evidence="3" id="KW-0479">Metal-binding</keyword>
<dbReference type="RefSeq" id="WP_112221178.1">
    <property type="nucleotide sequence ID" value="NZ_CP196859.1"/>
</dbReference>
<dbReference type="AlphaFoldDB" id="A0A365L654"/>
<protein>
    <submittedName>
        <fullName evidence="10">Alkaline serine protease</fullName>
    </submittedName>
</protein>
<evidence type="ECO:0000256" key="1">
    <source>
        <dbReference type="ARBA" id="ARBA00011073"/>
    </source>
</evidence>
<feature type="active site" description="Charge relay system" evidence="6">
    <location>
        <position position="126"/>
    </location>
</feature>
<dbReference type="EMBL" id="QLZR01000001">
    <property type="protein sequence ID" value="RAZ80747.1"/>
    <property type="molecule type" value="Genomic_DNA"/>
</dbReference>
<dbReference type="InterPro" id="IPR050131">
    <property type="entry name" value="Peptidase_S8_subtilisin-like"/>
</dbReference>
<dbReference type="Pfam" id="PF00082">
    <property type="entry name" value="Peptidase_S8"/>
    <property type="match status" value="1"/>
</dbReference>
<dbReference type="InterPro" id="IPR001119">
    <property type="entry name" value="SLH_dom"/>
</dbReference>
<feature type="active site" description="Charge relay system" evidence="6">
    <location>
        <position position="327"/>
    </location>
</feature>
<dbReference type="PRINTS" id="PR00723">
    <property type="entry name" value="SUBTILISIN"/>
</dbReference>
<dbReference type="Gene3D" id="3.40.50.200">
    <property type="entry name" value="Peptidase S8/S53 domain"/>
    <property type="match status" value="1"/>
</dbReference>
<feature type="domain" description="SLH" evidence="9">
    <location>
        <begin position="502"/>
        <end position="558"/>
    </location>
</feature>
<feature type="active site" description="Charge relay system" evidence="6">
    <location>
        <position position="157"/>
    </location>
</feature>
<evidence type="ECO:0000313" key="10">
    <source>
        <dbReference type="EMBL" id="RAZ80747.1"/>
    </source>
</evidence>
<keyword evidence="5 6" id="KW-0720">Serine protease</keyword>
<feature type="domain" description="SLH" evidence="9">
    <location>
        <begin position="383"/>
        <end position="446"/>
    </location>
</feature>
<proteinExistence type="inferred from homology"/>
<dbReference type="InterPro" id="IPR023827">
    <property type="entry name" value="Peptidase_S8_Asp-AS"/>
</dbReference>
<dbReference type="PANTHER" id="PTHR43806:SF11">
    <property type="entry name" value="CEREVISIN-RELATED"/>
    <property type="match status" value="1"/>
</dbReference>
<evidence type="ECO:0000256" key="4">
    <source>
        <dbReference type="ARBA" id="ARBA00022801"/>
    </source>
</evidence>
<dbReference type="PROSITE" id="PS51272">
    <property type="entry name" value="SLH"/>
    <property type="match status" value="3"/>
</dbReference>
<dbReference type="InterPro" id="IPR036852">
    <property type="entry name" value="Peptidase_S8/S53_dom_sf"/>
</dbReference>
<organism evidence="10 11">
    <name type="scientific">Planococcus halotolerans</name>
    <dbReference type="NCBI Taxonomy" id="2233542"/>
    <lineage>
        <taxon>Bacteria</taxon>
        <taxon>Bacillati</taxon>
        <taxon>Bacillota</taxon>
        <taxon>Bacilli</taxon>
        <taxon>Bacillales</taxon>
        <taxon>Caryophanaceae</taxon>
        <taxon>Planococcus</taxon>
    </lineage>
</organism>
<feature type="signal peptide" evidence="8">
    <location>
        <begin position="1"/>
        <end position="24"/>
    </location>
</feature>
<dbReference type="InterPro" id="IPR023828">
    <property type="entry name" value="Peptidase_S8_Ser-AS"/>
</dbReference>
<dbReference type="InterPro" id="IPR022398">
    <property type="entry name" value="Peptidase_S8_His-AS"/>
</dbReference>
<name>A0A365L654_9BACL</name>
<evidence type="ECO:0000259" key="9">
    <source>
        <dbReference type="PROSITE" id="PS51272"/>
    </source>
</evidence>
<dbReference type="PANTHER" id="PTHR43806">
    <property type="entry name" value="PEPTIDASE S8"/>
    <property type="match status" value="1"/>
</dbReference>
<dbReference type="GO" id="GO:0004252">
    <property type="term" value="F:serine-type endopeptidase activity"/>
    <property type="evidence" value="ECO:0007669"/>
    <property type="project" value="UniProtKB-UniRule"/>
</dbReference>
<dbReference type="Proteomes" id="UP000251002">
    <property type="component" value="Unassembled WGS sequence"/>
</dbReference>
<dbReference type="SUPFAM" id="SSF52743">
    <property type="entry name" value="Subtilisin-like"/>
    <property type="match status" value="1"/>
</dbReference>
<comment type="similarity">
    <text evidence="1 6 7">Belongs to the peptidase S8 family.</text>
</comment>
<reference evidence="10 11" key="1">
    <citation type="submission" date="2018-06" db="EMBL/GenBank/DDBJ databases">
        <title>The draft genome sequences of strains SCU63 and S1.</title>
        <authorList>
            <person name="Gan L."/>
        </authorList>
    </citation>
    <scope>NUCLEOTIDE SEQUENCE [LARGE SCALE GENOMIC DNA]</scope>
    <source>
        <strain evidence="10 11">SCU63</strain>
    </source>
</reference>
<dbReference type="CDD" id="cd07477">
    <property type="entry name" value="Peptidases_S8_Subtilisin_subset"/>
    <property type="match status" value="1"/>
</dbReference>
<evidence type="ECO:0000313" key="11">
    <source>
        <dbReference type="Proteomes" id="UP000251002"/>
    </source>
</evidence>
<feature type="domain" description="SLH" evidence="9">
    <location>
        <begin position="447"/>
        <end position="501"/>
    </location>
</feature>
<evidence type="ECO:0000256" key="5">
    <source>
        <dbReference type="ARBA" id="ARBA00022825"/>
    </source>
</evidence>
<evidence type="ECO:0000256" key="7">
    <source>
        <dbReference type="RuleBase" id="RU003355"/>
    </source>
</evidence>
<dbReference type="PROSITE" id="PS00138">
    <property type="entry name" value="SUBTILASE_SER"/>
    <property type="match status" value="1"/>
</dbReference>
<dbReference type="GO" id="GO:0046872">
    <property type="term" value="F:metal ion binding"/>
    <property type="evidence" value="ECO:0007669"/>
    <property type="project" value="UniProtKB-KW"/>
</dbReference>
<keyword evidence="4 6" id="KW-0378">Hydrolase</keyword>
<accession>A0A365L654</accession>
<dbReference type="InterPro" id="IPR000209">
    <property type="entry name" value="Peptidase_S8/S53_dom"/>
</dbReference>
<keyword evidence="11" id="KW-1185">Reference proteome</keyword>
<evidence type="ECO:0000256" key="6">
    <source>
        <dbReference type="PROSITE-ProRule" id="PRU01240"/>
    </source>
</evidence>
<evidence type="ECO:0000256" key="3">
    <source>
        <dbReference type="ARBA" id="ARBA00022723"/>
    </source>
</evidence>
<gene>
    <name evidence="10" type="ORF">DP120_00190</name>
</gene>
<evidence type="ECO:0000256" key="8">
    <source>
        <dbReference type="SAM" id="SignalP"/>
    </source>
</evidence>
<feature type="chain" id="PRO_5016693615" evidence="8">
    <location>
        <begin position="25"/>
        <end position="558"/>
    </location>
</feature>
<comment type="caution">
    <text evidence="10">The sequence shown here is derived from an EMBL/GenBank/DDBJ whole genome shotgun (WGS) entry which is preliminary data.</text>
</comment>
<dbReference type="InterPro" id="IPR015500">
    <property type="entry name" value="Peptidase_S8_subtilisin-rel"/>
</dbReference>
<dbReference type="PROSITE" id="PS00136">
    <property type="entry name" value="SUBTILASE_ASP"/>
    <property type="match status" value="1"/>
</dbReference>
<dbReference type="GO" id="GO:0006508">
    <property type="term" value="P:proteolysis"/>
    <property type="evidence" value="ECO:0007669"/>
    <property type="project" value="UniProtKB-KW"/>
</dbReference>